<evidence type="ECO:0000256" key="2">
    <source>
        <dbReference type="SAM" id="Phobius"/>
    </source>
</evidence>
<protein>
    <submittedName>
        <fullName evidence="3">Uncharacterized protein</fullName>
    </submittedName>
</protein>
<feature type="transmembrane region" description="Helical" evidence="2">
    <location>
        <begin position="122"/>
        <end position="144"/>
    </location>
</feature>
<dbReference type="Proteomes" id="UP000693970">
    <property type="component" value="Unassembled WGS sequence"/>
</dbReference>
<keyword evidence="2" id="KW-0472">Membrane</keyword>
<organism evidence="3 4">
    <name type="scientific">Nitzschia inconspicua</name>
    <dbReference type="NCBI Taxonomy" id="303405"/>
    <lineage>
        <taxon>Eukaryota</taxon>
        <taxon>Sar</taxon>
        <taxon>Stramenopiles</taxon>
        <taxon>Ochrophyta</taxon>
        <taxon>Bacillariophyta</taxon>
        <taxon>Bacillariophyceae</taxon>
        <taxon>Bacillariophycidae</taxon>
        <taxon>Bacillariales</taxon>
        <taxon>Bacillariaceae</taxon>
        <taxon>Nitzschia</taxon>
    </lineage>
</organism>
<keyword evidence="2" id="KW-0812">Transmembrane</keyword>
<sequence length="214" mass="22603">MTTIIEPIRNGDTMAAETGGAGSGGGGDPTHIASAAMATKPEQDTSDINDSRKCCGCFLGNQMAIGYNTLGMGRGGVVMSNIYLAGSLIYLACKESGRVDPVTDECEDSDLTVRGGMKPSALFSNIAIITGLLSAFLMPIFGAIVDYTHHRQSMGIISMAILTTIQGVQIAIIEVNKWILFPTLKSTKKKHLLADVKKDLPTCKVGSDEEETAV</sequence>
<name>A0A9K3LL98_9STRA</name>
<proteinExistence type="predicted"/>
<dbReference type="EMBL" id="JAGRRH010000009">
    <property type="protein sequence ID" value="KAG7363885.1"/>
    <property type="molecule type" value="Genomic_DNA"/>
</dbReference>
<evidence type="ECO:0000256" key="1">
    <source>
        <dbReference type="SAM" id="MobiDB-lite"/>
    </source>
</evidence>
<dbReference type="OrthoDB" id="44491at2759"/>
<gene>
    <name evidence="3" type="ORF">IV203_037086</name>
</gene>
<feature type="compositionally biased region" description="Gly residues" evidence="1">
    <location>
        <begin position="19"/>
        <end position="28"/>
    </location>
</feature>
<evidence type="ECO:0000313" key="3">
    <source>
        <dbReference type="EMBL" id="KAG7363885.1"/>
    </source>
</evidence>
<dbReference type="AlphaFoldDB" id="A0A9K3LL98"/>
<feature type="transmembrane region" description="Helical" evidence="2">
    <location>
        <begin position="156"/>
        <end position="180"/>
    </location>
</feature>
<feature type="region of interest" description="Disordered" evidence="1">
    <location>
        <begin position="1"/>
        <end position="28"/>
    </location>
</feature>
<reference evidence="3" key="2">
    <citation type="submission" date="2021-04" db="EMBL/GenBank/DDBJ databases">
        <authorList>
            <person name="Podell S."/>
        </authorList>
    </citation>
    <scope>NUCLEOTIDE SEQUENCE</scope>
    <source>
        <strain evidence="3">Hildebrandi</strain>
    </source>
</reference>
<keyword evidence="4" id="KW-1185">Reference proteome</keyword>
<accession>A0A9K3LL98</accession>
<comment type="caution">
    <text evidence="3">The sequence shown here is derived from an EMBL/GenBank/DDBJ whole genome shotgun (WGS) entry which is preliminary data.</text>
</comment>
<reference evidence="3" key="1">
    <citation type="journal article" date="2021" name="Sci. Rep.">
        <title>Diploid genomic architecture of Nitzschia inconspicua, an elite biomass production diatom.</title>
        <authorList>
            <person name="Oliver A."/>
            <person name="Podell S."/>
            <person name="Pinowska A."/>
            <person name="Traller J.C."/>
            <person name="Smith S.R."/>
            <person name="McClure R."/>
            <person name="Beliaev A."/>
            <person name="Bohutskyi P."/>
            <person name="Hill E.A."/>
            <person name="Rabines A."/>
            <person name="Zheng H."/>
            <person name="Allen L.Z."/>
            <person name="Kuo A."/>
            <person name="Grigoriev I.V."/>
            <person name="Allen A.E."/>
            <person name="Hazlebeck D."/>
            <person name="Allen E.E."/>
        </authorList>
    </citation>
    <scope>NUCLEOTIDE SEQUENCE</scope>
    <source>
        <strain evidence="3">Hildebrandi</strain>
    </source>
</reference>
<evidence type="ECO:0000313" key="4">
    <source>
        <dbReference type="Proteomes" id="UP000693970"/>
    </source>
</evidence>
<keyword evidence="2" id="KW-1133">Transmembrane helix</keyword>